<sequence length="260" mass="29029">ATGTGFEGLVQLLRKGMASITYSSLCLPEDIKARGMSSLPNYHYRDDGLKIWAAIESFVSSVVDLYYKADDSVRKDHELQGWIYEIFQKGFLALTSSGIPSSFSTVEEVKKFITMVIYTCSAQHAAVNTGQFDFGAWMPNFPSAMRKPPPKTKGQASLKSYKETIPEINTTANIISVLWLLSAPTGDMIPLGQYPDHHFTEKAPLKLITTFQAHLHKISNEIKKRNKSLVKKEPLTKQDASLLIAYKYLDPAEMENSVSI</sequence>
<organism evidence="7 8">
    <name type="scientific">Notechis scutatus</name>
    <name type="common">mainland tiger snake</name>
    <dbReference type="NCBI Taxonomy" id="8663"/>
    <lineage>
        <taxon>Eukaryota</taxon>
        <taxon>Metazoa</taxon>
        <taxon>Chordata</taxon>
        <taxon>Craniata</taxon>
        <taxon>Vertebrata</taxon>
        <taxon>Euteleostomi</taxon>
        <taxon>Lepidosauria</taxon>
        <taxon>Squamata</taxon>
        <taxon>Bifurcata</taxon>
        <taxon>Unidentata</taxon>
        <taxon>Episquamata</taxon>
        <taxon>Toxicofera</taxon>
        <taxon>Serpentes</taxon>
        <taxon>Colubroidea</taxon>
        <taxon>Elapidae</taxon>
        <taxon>Hydrophiinae</taxon>
        <taxon>Notechis</taxon>
    </lineage>
</organism>
<proteinExistence type="inferred from homology"/>
<dbReference type="AlphaFoldDB" id="A0A6J1VNJ9"/>
<evidence type="ECO:0000256" key="3">
    <source>
        <dbReference type="ARBA" id="ARBA00022964"/>
    </source>
</evidence>
<dbReference type="GO" id="GO:0016702">
    <property type="term" value="F:oxidoreductase activity, acting on single donors with incorporation of molecular oxygen, incorporation of two atoms of oxygen"/>
    <property type="evidence" value="ECO:0007669"/>
    <property type="project" value="InterPro"/>
</dbReference>
<evidence type="ECO:0000313" key="7">
    <source>
        <dbReference type="Proteomes" id="UP000504612"/>
    </source>
</evidence>
<dbReference type="Gene3D" id="1.20.245.10">
    <property type="entry name" value="Lipoxygenase-1, Domain 5"/>
    <property type="match status" value="1"/>
</dbReference>
<name>A0A6J1VNJ9_9SAUR</name>
<dbReference type="InterPro" id="IPR001885">
    <property type="entry name" value="LipOase_mml"/>
</dbReference>
<feature type="non-terminal residue" evidence="8">
    <location>
        <position position="1"/>
    </location>
</feature>
<keyword evidence="2 5" id="KW-0479">Metal-binding</keyword>
<keyword evidence="7" id="KW-1185">Reference proteome</keyword>
<feature type="binding site" evidence="5">
    <location>
        <position position="124"/>
    </location>
    <ligand>
        <name>Fe cation</name>
        <dbReference type="ChEBI" id="CHEBI:24875"/>
        <note>catalytic</note>
    </ligand>
</feature>
<dbReference type="GeneID" id="113426542"/>
<dbReference type="InterPro" id="IPR000907">
    <property type="entry name" value="LipOase"/>
</dbReference>
<dbReference type="PRINTS" id="PR00467">
    <property type="entry name" value="MAMLPOXGNASE"/>
</dbReference>
<dbReference type="Proteomes" id="UP000504612">
    <property type="component" value="Unplaced"/>
</dbReference>
<accession>A0A6J1VNJ9</accession>
<keyword evidence="4" id="KW-0560">Oxidoreductase</keyword>
<keyword evidence="5" id="KW-0408">Iron</keyword>
<reference evidence="8" key="1">
    <citation type="submission" date="2025-08" db="UniProtKB">
        <authorList>
            <consortium name="RefSeq"/>
        </authorList>
    </citation>
    <scope>IDENTIFICATION</scope>
</reference>
<protein>
    <submittedName>
        <fullName evidence="8">Hydroperoxide isomerase ALOXE3-like</fullName>
    </submittedName>
</protein>
<feature type="domain" description="Lipoxygenase" evidence="6">
    <location>
        <begin position="1"/>
        <end position="260"/>
    </location>
</feature>
<comment type="cofactor">
    <cofactor evidence="5">
        <name>Fe cation</name>
        <dbReference type="ChEBI" id="CHEBI:24875"/>
    </cofactor>
    <text evidence="5">Binds 1 Fe cation per subunit.</text>
</comment>
<dbReference type="GO" id="GO:0034440">
    <property type="term" value="P:lipid oxidation"/>
    <property type="evidence" value="ECO:0007669"/>
    <property type="project" value="InterPro"/>
</dbReference>
<dbReference type="RefSeq" id="XP_026544697.1">
    <property type="nucleotide sequence ID" value="XM_026688912.1"/>
</dbReference>
<gene>
    <name evidence="8" type="primary">LOC113426542</name>
</gene>
<dbReference type="GO" id="GO:0005506">
    <property type="term" value="F:iron ion binding"/>
    <property type="evidence" value="ECO:0007669"/>
    <property type="project" value="InterPro"/>
</dbReference>
<dbReference type="KEGG" id="nss:113426542"/>
<evidence type="ECO:0000256" key="5">
    <source>
        <dbReference type="PIRSR" id="PIRSR601885-1"/>
    </source>
</evidence>
<evidence type="ECO:0000256" key="4">
    <source>
        <dbReference type="ARBA" id="ARBA00023002"/>
    </source>
</evidence>
<comment type="similarity">
    <text evidence="1">Belongs to the lipoxygenase family.</text>
</comment>
<dbReference type="InterPro" id="IPR036226">
    <property type="entry name" value="LipOase_C_sf"/>
</dbReference>
<dbReference type="InterPro" id="IPR013819">
    <property type="entry name" value="LipOase_C"/>
</dbReference>
<evidence type="ECO:0000256" key="1">
    <source>
        <dbReference type="ARBA" id="ARBA00009419"/>
    </source>
</evidence>
<dbReference type="PANTHER" id="PTHR11771">
    <property type="entry name" value="LIPOXYGENASE"/>
    <property type="match status" value="1"/>
</dbReference>
<feature type="binding site" evidence="5">
    <location>
        <position position="260"/>
    </location>
    <ligand>
        <name>Fe cation</name>
        <dbReference type="ChEBI" id="CHEBI:24875"/>
        <note>catalytic</note>
    </ligand>
</feature>
<dbReference type="Pfam" id="PF00305">
    <property type="entry name" value="Lipoxygenase"/>
    <property type="match status" value="1"/>
</dbReference>
<evidence type="ECO:0000256" key="2">
    <source>
        <dbReference type="ARBA" id="ARBA00022723"/>
    </source>
</evidence>
<evidence type="ECO:0000313" key="8">
    <source>
        <dbReference type="RefSeq" id="XP_026544697.1"/>
    </source>
</evidence>
<dbReference type="SUPFAM" id="SSF48484">
    <property type="entry name" value="Lipoxigenase"/>
    <property type="match status" value="1"/>
</dbReference>
<keyword evidence="3" id="KW-0223">Dioxygenase</keyword>
<evidence type="ECO:0000259" key="6">
    <source>
        <dbReference type="PROSITE" id="PS51393"/>
    </source>
</evidence>
<dbReference type="PROSITE" id="PS51393">
    <property type="entry name" value="LIPOXYGENASE_3"/>
    <property type="match status" value="1"/>
</dbReference>